<gene>
    <name evidence="1" type="ORF">CLV59_11513</name>
</gene>
<dbReference type="OrthoDB" id="785995at2"/>
<dbReference type="RefSeq" id="WP_111595545.1">
    <property type="nucleotide sequence ID" value="NZ_QLMA01000015.1"/>
</dbReference>
<reference evidence="1 2" key="1">
    <citation type="submission" date="2018-06" db="EMBL/GenBank/DDBJ databases">
        <title>Genomic Encyclopedia of Archaeal and Bacterial Type Strains, Phase II (KMG-II): from individual species to whole genera.</title>
        <authorList>
            <person name="Goeker M."/>
        </authorList>
    </citation>
    <scope>NUCLEOTIDE SEQUENCE [LARGE SCALE GENOMIC DNA]</scope>
    <source>
        <strain evidence="1 2">DSM 29821</strain>
    </source>
</reference>
<protein>
    <submittedName>
        <fullName evidence="1">Dual-action HEIGH metallo-peptidase</fullName>
    </submittedName>
</protein>
<proteinExistence type="predicted"/>
<dbReference type="Gene3D" id="3.40.390.10">
    <property type="entry name" value="Collagenase (Catalytic Domain)"/>
    <property type="match status" value="1"/>
</dbReference>
<dbReference type="EMBL" id="QLMA01000015">
    <property type="protein sequence ID" value="RAJ72789.1"/>
    <property type="molecule type" value="Genomic_DNA"/>
</dbReference>
<accession>A0A327VIZ4</accession>
<dbReference type="GO" id="GO:0008237">
    <property type="term" value="F:metallopeptidase activity"/>
    <property type="evidence" value="ECO:0007669"/>
    <property type="project" value="InterPro"/>
</dbReference>
<evidence type="ECO:0000313" key="2">
    <source>
        <dbReference type="Proteomes" id="UP000249819"/>
    </source>
</evidence>
<organism evidence="1 2">
    <name type="scientific">Chitinophaga dinghuensis</name>
    <dbReference type="NCBI Taxonomy" id="1539050"/>
    <lineage>
        <taxon>Bacteria</taxon>
        <taxon>Pseudomonadati</taxon>
        <taxon>Bacteroidota</taxon>
        <taxon>Chitinophagia</taxon>
        <taxon>Chitinophagales</taxon>
        <taxon>Chitinophagaceae</taxon>
        <taxon>Chitinophaga</taxon>
    </lineage>
</organism>
<dbReference type="Proteomes" id="UP000249819">
    <property type="component" value="Unassembled WGS sequence"/>
</dbReference>
<dbReference type="AlphaFoldDB" id="A0A327VIZ4"/>
<name>A0A327VIZ4_9BACT</name>
<comment type="caution">
    <text evidence="1">The sequence shown here is derived from an EMBL/GenBank/DDBJ whole genome shotgun (WGS) entry which is preliminary data.</text>
</comment>
<sequence>MKKFVSLILAVFIVSLIYVSCKKSTTSTAEQNQSIPQQVLNDIAAHGFSTKNVVAFKAGYLVEGDIYLTADDLKKKPASSPTLRIANTEQFRTYNLVTGLPRVITVSVSNLGQNYIDATDQAIARYNALNLRMTFQRITGNADINIQGFYEGPSNGFITLGSSGFPANGNPFNSITLNTHPQALGASPDVAKTTATIQHEIGHCIGFRHSDYMNRDFSCVYSDPGPHPETDPNNIGAVNIPGTPSTADPDSWMLACAGSTPRTFNYYDNIALQYLYGTPLCVGEGYKIVNGVCEKGVKRWTTSSHVGNRYYCYYTYEFSDGSTSGNYYVTSNFPCLNPL</sequence>
<dbReference type="Pfam" id="PF12388">
    <property type="entry name" value="Peptidase_M57"/>
    <property type="match status" value="1"/>
</dbReference>
<dbReference type="InterPro" id="IPR024653">
    <property type="entry name" value="Peptidase_M10/M27/M57"/>
</dbReference>
<evidence type="ECO:0000313" key="1">
    <source>
        <dbReference type="EMBL" id="RAJ72789.1"/>
    </source>
</evidence>
<dbReference type="SUPFAM" id="SSF55486">
    <property type="entry name" value="Metalloproteases ('zincins'), catalytic domain"/>
    <property type="match status" value="1"/>
</dbReference>
<keyword evidence="2" id="KW-1185">Reference proteome</keyword>
<dbReference type="InterPro" id="IPR024079">
    <property type="entry name" value="MetalloPept_cat_dom_sf"/>
</dbReference>